<evidence type="ECO:0000256" key="1">
    <source>
        <dbReference type="SAM" id="Phobius"/>
    </source>
</evidence>
<dbReference type="AlphaFoldDB" id="A0A2W5KU59"/>
<protein>
    <submittedName>
        <fullName evidence="2">Uncharacterized protein</fullName>
    </submittedName>
</protein>
<gene>
    <name evidence="2" type="ORF">DI564_03395</name>
</gene>
<keyword evidence="1" id="KW-0812">Transmembrane</keyword>
<keyword evidence="1" id="KW-0472">Membrane</keyword>
<feature type="transmembrane region" description="Helical" evidence="1">
    <location>
        <begin position="12"/>
        <end position="34"/>
    </location>
</feature>
<keyword evidence="1" id="KW-1133">Transmembrane helix</keyword>
<accession>A0A2W5KU59</accession>
<dbReference type="EMBL" id="QFPO01000003">
    <property type="protein sequence ID" value="PZQ18365.1"/>
    <property type="molecule type" value="Genomic_DNA"/>
</dbReference>
<proteinExistence type="predicted"/>
<evidence type="ECO:0000313" key="2">
    <source>
        <dbReference type="EMBL" id="PZQ18365.1"/>
    </source>
</evidence>
<comment type="caution">
    <text evidence="2">The sequence shown here is derived from an EMBL/GenBank/DDBJ whole genome shotgun (WGS) entry which is preliminary data.</text>
</comment>
<reference evidence="2 3" key="1">
    <citation type="submission" date="2017-08" db="EMBL/GenBank/DDBJ databases">
        <title>Infants hospitalized years apart are colonized by the same room-sourced microbial strains.</title>
        <authorList>
            <person name="Brooks B."/>
            <person name="Olm M.R."/>
            <person name="Firek B.A."/>
            <person name="Baker R."/>
            <person name="Thomas B.C."/>
            <person name="Morowitz M.J."/>
            <person name="Banfield J.F."/>
        </authorList>
    </citation>
    <scope>NUCLEOTIDE SEQUENCE [LARGE SCALE GENOMIC DNA]</scope>
    <source>
        <strain evidence="2">S2_005_003_R2_42</strain>
    </source>
</reference>
<dbReference type="Proteomes" id="UP000249046">
    <property type="component" value="Unassembled WGS sequence"/>
</dbReference>
<organism evidence="2 3">
    <name type="scientific">Rhodanobacter denitrificans</name>
    <dbReference type="NCBI Taxonomy" id="666685"/>
    <lineage>
        <taxon>Bacteria</taxon>
        <taxon>Pseudomonadati</taxon>
        <taxon>Pseudomonadota</taxon>
        <taxon>Gammaproteobacteria</taxon>
        <taxon>Lysobacterales</taxon>
        <taxon>Rhodanobacteraceae</taxon>
        <taxon>Rhodanobacter</taxon>
    </lineage>
</organism>
<name>A0A2W5KU59_9GAMM</name>
<sequence>MKQRLKGRYGILVAVAAVCMASWIALGIGLGIGVDTAWRLTFAIAAALSSEALMWTTAAVLGIGLIEMLGRARGRAGRSSGDR</sequence>
<evidence type="ECO:0000313" key="3">
    <source>
        <dbReference type="Proteomes" id="UP000249046"/>
    </source>
</evidence>
<feature type="transmembrane region" description="Helical" evidence="1">
    <location>
        <begin position="40"/>
        <end position="66"/>
    </location>
</feature>